<feature type="domain" description="Peptidase M14" evidence="8">
    <location>
        <begin position="42"/>
        <end position="248"/>
    </location>
</feature>
<keyword evidence="7" id="KW-0482">Metalloprotease</keyword>
<evidence type="ECO:0000256" key="6">
    <source>
        <dbReference type="ARBA" id="ARBA00022833"/>
    </source>
</evidence>
<dbReference type="PROSITE" id="PS00132">
    <property type="entry name" value="CARBOXYPEPT_ZN_1"/>
    <property type="match status" value="1"/>
</dbReference>
<dbReference type="Pfam" id="PF00246">
    <property type="entry name" value="Peptidase_M14"/>
    <property type="match status" value="1"/>
</dbReference>
<evidence type="ECO:0000313" key="9">
    <source>
        <dbReference type="EMBL" id="MBC3832212.1"/>
    </source>
</evidence>
<evidence type="ECO:0000256" key="4">
    <source>
        <dbReference type="ARBA" id="ARBA00022723"/>
    </source>
</evidence>
<comment type="caution">
    <text evidence="9">The sequence shown here is derived from an EMBL/GenBank/DDBJ whole genome shotgun (WGS) entry which is preliminary data.</text>
</comment>
<comment type="similarity">
    <text evidence="2">Belongs to the peptidase M14 family.</text>
</comment>
<dbReference type="GO" id="GO:0004180">
    <property type="term" value="F:carboxypeptidase activity"/>
    <property type="evidence" value="ECO:0007669"/>
    <property type="project" value="UniProtKB-KW"/>
</dbReference>
<keyword evidence="4" id="KW-0479">Metal-binding</keyword>
<keyword evidence="5" id="KW-0378">Hydrolase</keyword>
<evidence type="ECO:0000313" key="10">
    <source>
        <dbReference type="Proteomes" id="UP000643610"/>
    </source>
</evidence>
<protein>
    <submittedName>
        <fullName evidence="9">Zinc carboxypeptidase</fullName>
    </submittedName>
</protein>
<evidence type="ECO:0000256" key="3">
    <source>
        <dbReference type="ARBA" id="ARBA00022670"/>
    </source>
</evidence>
<keyword evidence="3" id="KW-0645">Protease</keyword>
<evidence type="ECO:0000259" key="8">
    <source>
        <dbReference type="Pfam" id="PF00246"/>
    </source>
</evidence>
<dbReference type="InterPro" id="IPR057246">
    <property type="entry name" value="CARBOXYPEPT_ZN_1"/>
</dbReference>
<comment type="cofactor">
    <cofactor evidence="1">
        <name>Zn(2+)</name>
        <dbReference type="ChEBI" id="CHEBI:29105"/>
    </cofactor>
</comment>
<dbReference type="PANTHER" id="PTHR11705:SF143">
    <property type="entry name" value="SLL0236 PROTEIN"/>
    <property type="match status" value="1"/>
</dbReference>
<dbReference type="SUPFAM" id="SSF53187">
    <property type="entry name" value="Zn-dependent exopeptidases"/>
    <property type="match status" value="1"/>
</dbReference>
<evidence type="ECO:0000256" key="5">
    <source>
        <dbReference type="ARBA" id="ARBA00022801"/>
    </source>
</evidence>
<reference evidence="9 10" key="1">
    <citation type="submission" date="2020-08" db="EMBL/GenBank/DDBJ databases">
        <title>Novel species isolated from subtropical streams in China.</title>
        <authorList>
            <person name="Lu H."/>
        </authorList>
    </citation>
    <scope>NUCLEOTIDE SEQUENCE [LARGE SCALE GENOMIC DNA]</scope>
    <source>
        <strain evidence="9 10">KCTC 52442</strain>
    </source>
</reference>
<sequence>MPALPELQELERLIQLGKNHLEVNVTCEVKVRHKSFPVYQLALGNPDPQLPAIGFFGGIHGLERIGTQVLLSYLRGLLSQLVWDKSLQALLQQVRLIFMPLINPGGMWRSTRANPNGVDLMRNAPVEAHGRVPFLLGGHRLSPRLPWYRGAIDAEMEIENQALCKVVREQLLPRQFSMAIDCHSGFGLVDRVWFPHAHSEHPIPHLADILRLEELFQETHPHHRYLFEPQSLQYKTHGDIWDYLYLHHQKLASANTSINSSNILKTTHTPNTFLPLTLEMGSWLWVKKNPRQLFSRHGMFNPTAEHRLHRVLRRHASWLDFLVRASCGYQNWLSTGPQRCRLQERAVARWYR</sequence>
<dbReference type="RefSeq" id="WP_186891246.1">
    <property type="nucleotide sequence ID" value="NZ_JACOFU010000004.1"/>
</dbReference>
<keyword evidence="9" id="KW-0121">Carboxypeptidase</keyword>
<proteinExistence type="inferred from homology"/>
<name>A0ABR6XRW2_9BURK</name>
<organism evidence="9 10">
    <name type="scientific">Undibacterium amnicola</name>
    <dbReference type="NCBI Taxonomy" id="1834038"/>
    <lineage>
        <taxon>Bacteria</taxon>
        <taxon>Pseudomonadati</taxon>
        <taxon>Pseudomonadota</taxon>
        <taxon>Betaproteobacteria</taxon>
        <taxon>Burkholderiales</taxon>
        <taxon>Oxalobacteraceae</taxon>
        <taxon>Undibacterium</taxon>
    </lineage>
</organism>
<keyword evidence="10" id="KW-1185">Reference proteome</keyword>
<evidence type="ECO:0000256" key="2">
    <source>
        <dbReference type="ARBA" id="ARBA00005988"/>
    </source>
</evidence>
<dbReference type="PANTHER" id="PTHR11705">
    <property type="entry name" value="PROTEASE FAMILY M14 CARBOXYPEPTIDASE A,B"/>
    <property type="match status" value="1"/>
</dbReference>
<dbReference type="Proteomes" id="UP000643610">
    <property type="component" value="Unassembled WGS sequence"/>
</dbReference>
<dbReference type="InterPro" id="IPR000834">
    <property type="entry name" value="Peptidase_M14"/>
</dbReference>
<accession>A0ABR6XRW2</accession>
<evidence type="ECO:0000256" key="7">
    <source>
        <dbReference type="ARBA" id="ARBA00023049"/>
    </source>
</evidence>
<evidence type="ECO:0000256" key="1">
    <source>
        <dbReference type="ARBA" id="ARBA00001947"/>
    </source>
</evidence>
<gene>
    <name evidence="9" type="ORF">H8K33_11870</name>
</gene>
<dbReference type="EMBL" id="JACOFU010000004">
    <property type="protein sequence ID" value="MBC3832212.1"/>
    <property type="molecule type" value="Genomic_DNA"/>
</dbReference>
<dbReference type="Gene3D" id="3.40.630.10">
    <property type="entry name" value="Zn peptidases"/>
    <property type="match status" value="1"/>
</dbReference>
<keyword evidence="6" id="KW-0862">Zinc</keyword>